<gene>
    <name evidence="2" type="ORF">C441_04214</name>
</gene>
<name>M0IIX8_9EURY</name>
<feature type="transmembrane region" description="Helical" evidence="1">
    <location>
        <begin position="65"/>
        <end position="82"/>
    </location>
</feature>
<dbReference type="OrthoDB" id="222036at2157"/>
<evidence type="ECO:0000256" key="1">
    <source>
        <dbReference type="SAM" id="Phobius"/>
    </source>
</evidence>
<sequence>MSSRHHLLSSLLVGALHAGCLLLVALELGYSVGPSNYSIVGLSWRYGGLVVVAAVPVWLALRYRLVAPLVALAVTTGYVLGMELTPPGPTFRDVAELERLAEPTGIIIVENGLYIVRYMVNASVWTIGFLFVGLLEYAIRTRWERLPDVSRPISWLSIPAPERRAVGIAAIGGLLHAAVMVWFAYRLGVTISGGVEVLLYLYGAVGMWLLAAVPLYLLVRHRLFAPATLLTVFVLRDVQAEFAANPDDPHAFYFGAWFIFLGLVLIVGGIEYGFRRIGDYR</sequence>
<keyword evidence="1" id="KW-0812">Transmembrane</keyword>
<feature type="transmembrane region" description="Helical" evidence="1">
    <location>
        <begin position="251"/>
        <end position="274"/>
    </location>
</feature>
<dbReference type="RefSeq" id="WP_007273933.1">
    <property type="nucleotide sequence ID" value="NZ_AOLM01000006.1"/>
</dbReference>
<keyword evidence="1" id="KW-0472">Membrane</keyword>
<evidence type="ECO:0000313" key="2">
    <source>
        <dbReference type="EMBL" id="ELZ96715.1"/>
    </source>
</evidence>
<feature type="transmembrane region" description="Helical" evidence="1">
    <location>
        <begin position="197"/>
        <end position="218"/>
    </location>
</feature>
<protein>
    <submittedName>
        <fullName evidence="2">Uncharacterized protein</fullName>
    </submittedName>
</protein>
<proteinExistence type="predicted"/>
<feature type="transmembrane region" description="Helical" evidence="1">
    <location>
        <begin position="165"/>
        <end position="185"/>
    </location>
</feature>
<organism evidence="2 3">
    <name type="scientific">Haloferax sulfurifontis ATCC BAA-897</name>
    <dbReference type="NCBI Taxonomy" id="662480"/>
    <lineage>
        <taxon>Archaea</taxon>
        <taxon>Methanobacteriati</taxon>
        <taxon>Methanobacteriota</taxon>
        <taxon>Stenosarchaea group</taxon>
        <taxon>Halobacteria</taxon>
        <taxon>Halobacteriales</taxon>
        <taxon>Haloferacaceae</taxon>
        <taxon>Haloferax</taxon>
    </lineage>
</organism>
<dbReference type="Proteomes" id="UP000011508">
    <property type="component" value="Unassembled WGS sequence"/>
</dbReference>
<feature type="transmembrane region" description="Helical" evidence="1">
    <location>
        <begin position="39"/>
        <end position="58"/>
    </location>
</feature>
<feature type="transmembrane region" description="Helical" evidence="1">
    <location>
        <begin position="118"/>
        <end position="139"/>
    </location>
</feature>
<comment type="caution">
    <text evidence="2">The sequence shown here is derived from an EMBL/GenBank/DDBJ whole genome shotgun (WGS) entry which is preliminary data.</text>
</comment>
<dbReference type="EMBL" id="AOLM01000006">
    <property type="protein sequence ID" value="ELZ96715.1"/>
    <property type="molecule type" value="Genomic_DNA"/>
</dbReference>
<accession>M0IIX8</accession>
<keyword evidence="3" id="KW-1185">Reference proteome</keyword>
<keyword evidence="1" id="KW-1133">Transmembrane helix</keyword>
<dbReference type="AlphaFoldDB" id="M0IIX8"/>
<evidence type="ECO:0000313" key="3">
    <source>
        <dbReference type="Proteomes" id="UP000011508"/>
    </source>
</evidence>
<reference evidence="2 3" key="1">
    <citation type="journal article" date="2014" name="PLoS Genet.">
        <title>Phylogenetically driven sequencing of extremely halophilic archaea reveals strategies for static and dynamic osmo-response.</title>
        <authorList>
            <person name="Becker E.A."/>
            <person name="Seitzer P.M."/>
            <person name="Tritt A."/>
            <person name="Larsen D."/>
            <person name="Krusor M."/>
            <person name="Yao A.I."/>
            <person name="Wu D."/>
            <person name="Madern D."/>
            <person name="Eisen J.A."/>
            <person name="Darling A.E."/>
            <person name="Facciotti M.T."/>
        </authorList>
    </citation>
    <scope>NUCLEOTIDE SEQUENCE [LARGE SCALE GENOMIC DNA]</scope>
    <source>
        <strain evidence="2 3">ATCC BAA-897</strain>
    </source>
</reference>